<dbReference type="GO" id="GO:0003677">
    <property type="term" value="F:DNA binding"/>
    <property type="evidence" value="ECO:0007669"/>
    <property type="project" value="UniProtKB-KW"/>
</dbReference>
<evidence type="ECO:0000256" key="4">
    <source>
        <dbReference type="PIRSR" id="PIRSR606118-50"/>
    </source>
</evidence>
<dbReference type="GO" id="GO:0000150">
    <property type="term" value="F:DNA strand exchange activity"/>
    <property type="evidence" value="ECO:0007669"/>
    <property type="project" value="InterPro"/>
</dbReference>
<dbReference type="PANTHER" id="PTHR30461">
    <property type="entry name" value="DNA-INVERTASE FROM LAMBDOID PROPHAGE"/>
    <property type="match status" value="1"/>
</dbReference>
<evidence type="ECO:0000259" key="6">
    <source>
        <dbReference type="PROSITE" id="PS51736"/>
    </source>
</evidence>
<evidence type="ECO:0000256" key="5">
    <source>
        <dbReference type="PROSITE-ProRule" id="PRU10137"/>
    </source>
</evidence>
<feature type="active site" description="O-(5'-phospho-DNA)-serine intermediate" evidence="4 5">
    <location>
        <position position="14"/>
    </location>
</feature>
<dbReference type="Gene3D" id="3.90.1750.20">
    <property type="entry name" value="Putative Large Serine Recombinase, Chain B, Domain 2"/>
    <property type="match status" value="1"/>
</dbReference>
<dbReference type="Pfam" id="PF07508">
    <property type="entry name" value="Recombinase"/>
    <property type="match status" value="1"/>
</dbReference>
<dbReference type="PATRIC" id="fig|1217675.3.peg.27"/>
<name>N8Y039_9GAMM</name>
<keyword evidence="3" id="KW-0233">DNA recombination</keyword>
<gene>
    <name evidence="7" type="ORF">F965_00030</name>
</gene>
<evidence type="ECO:0000313" key="7">
    <source>
        <dbReference type="EMBL" id="ENV14684.1"/>
    </source>
</evidence>
<dbReference type="InterPro" id="IPR011109">
    <property type="entry name" value="DNA_bind_recombinase_dom"/>
</dbReference>
<dbReference type="SUPFAM" id="SSF53041">
    <property type="entry name" value="Resolvase-like"/>
    <property type="match status" value="1"/>
</dbReference>
<dbReference type="HOGENOM" id="CLU_010686_0_2_6"/>
<dbReference type="Gene3D" id="3.40.50.1390">
    <property type="entry name" value="Resolvase, N-terminal catalytic domain"/>
    <property type="match status" value="1"/>
</dbReference>
<proteinExistence type="predicted"/>
<evidence type="ECO:0000256" key="1">
    <source>
        <dbReference type="ARBA" id="ARBA00022908"/>
    </source>
</evidence>
<keyword evidence="8" id="KW-1185">Reference proteome</keyword>
<dbReference type="Pfam" id="PF00239">
    <property type="entry name" value="Resolvase"/>
    <property type="match status" value="1"/>
</dbReference>
<dbReference type="RefSeq" id="WP_004811415.1">
    <property type="nucleotide sequence ID" value="NZ_KB849446.1"/>
</dbReference>
<keyword evidence="2" id="KW-0238">DNA-binding</keyword>
<dbReference type="SMART" id="SM00857">
    <property type="entry name" value="Resolvase"/>
    <property type="match status" value="1"/>
</dbReference>
<dbReference type="InterPro" id="IPR050639">
    <property type="entry name" value="SSR_resolvase"/>
</dbReference>
<dbReference type="PROSITE" id="PS51736">
    <property type="entry name" value="RECOMBINASES_3"/>
    <property type="match status" value="1"/>
</dbReference>
<accession>N8Y039</accession>
<dbReference type="PROSITE" id="PS00397">
    <property type="entry name" value="RECOMBINASES_1"/>
    <property type="match status" value="1"/>
</dbReference>
<dbReference type="InterPro" id="IPR036162">
    <property type="entry name" value="Resolvase-like_N_sf"/>
</dbReference>
<organism evidence="7 8">
    <name type="scientific">Acinetobacter schindleri NIPH 900</name>
    <dbReference type="NCBI Taxonomy" id="1217675"/>
    <lineage>
        <taxon>Bacteria</taxon>
        <taxon>Pseudomonadati</taxon>
        <taxon>Pseudomonadota</taxon>
        <taxon>Gammaproteobacteria</taxon>
        <taxon>Moraxellales</taxon>
        <taxon>Moraxellaceae</taxon>
        <taxon>Acinetobacter</taxon>
    </lineage>
</organism>
<dbReference type="Proteomes" id="UP000018438">
    <property type="component" value="Unassembled WGS sequence"/>
</dbReference>
<evidence type="ECO:0000313" key="8">
    <source>
        <dbReference type="Proteomes" id="UP000018438"/>
    </source>
</evidence>
<sequence length="238" mass="26756">MPDSKKAIGYVRVSTQKQVDDGVSIDAQTNKIKAWASLNDYELVQIYIDEGISGKNTANRPQLNEALSLLKKGNAFVFYSLSRVSRNVIDTINIGERIRKKGADMVSLSEKIDTTGASGRMIFNLLAVLNQFERDQVAERTKLAIGYLRDNQKVYSHTPYGYDRDGKDLIPNEAEQAVITQMKQYRAQGYGTRKIATTLNKNGVQSKLGGSWYPKTVEQVLKREDLLSRNNNDENSIK</sequence>
<protein>
    <recommendedName>
        <fullName evidence="6">Resolvase/invertase-type recombinase catalytic domain-containing protein</fullName>
    </recommendedName>
</protein>
<evidence type="ECO:0000256" key="2">
    <source>
        <dbReference type="ARBA" id="ARBA00023125"/>
    </source>
</evidence>
<evidence type="ECO:0000256" key="3">
    <source>
        <dbReference type="ARBA" id="ARBA00023172"/>
    </source>
</evidence>
<dbReference type="InterPro" id="IPR038109">
    <property type="entry name" value="DNA_bind_recomb_sf"/>
</dbReference>
<dbReference type="InterPro" id="IPR006119">
    <property type="entry name" value="Resolv_N"/>
</dbReference>
<keyword evidence="1" id="KW-0229">DNA integration</keyword>
<dbReference type="CDD" id="cd03768">
    <property type="entry name" value="SR_ResInv"/>
    <property type="match status" value="1"/>
</dbReference>
<dbReference type="GO" id="GO:0015074">
    <property type="term" value="P:DNA integration"/>
    <property type="evidence" value="ECO:0007669"/>
    <property type="project" value="UniProtKB-KW"/>
</dbReference>
<dbReference type="AlphaFoldDB" id="N8Y039"/>
<reference evidence="7 8" key="1">
    <citation type="submission" date="2013-02" db="EMBL/GenBank/DDBJ databases">
        <title>The Genome Sequence of Acinetobacter schindleri NIPH 900.</title>
        <authorList>
            <consortium name="The Broad Institute Genome Sequencing Platform"/>
            <consortium name="The Broad Institute Genome Sequencing Center for Infectious Disease"/>
            <person name="Cerqueira G."/>
            <person name="Feldgarden M."/>
            <person name="Courvalin P."/>
            <person name="Perichon B."/>
            <person name="Grillot-Courvalin C."/>
            <person name="Clermont D."/>
            <person name="Rocha E."/>
            <person name="Yoon E.-J."/>
            <person name="Nemec A."/>
            <person name="Walker B."/>
            <person name="Young S.K."/>
            <person name="Zeng Q."/>
            <person name="Gargeya S."/>
            <person name="Fitzgerald M."/>
            <person name="Haas B."/>
            <person name="Abouelleil A."/>
            <person name="Alvarado L."/>
            <person name="Arachchi H.M."/>
            <person name="Berlin A.M."/>
            <person name="Chapman S.B."/>
            <person name="Dewar J."/>
            <person name="Goldberg J."/>
            <person name="Griggs A."/>
            <person name="Gujja S."/>
            <person name="Hansen M."/>
            <person name="Howarth C."/>
            <person name="Imamovic A."/>
            <person name="Larimer J."/>
            <person name="McCowan C."/>
            <person name="Murphy C."/>
            <person name="Neiman D."/>
            <person name="Pearson M."/>
            <person name="Priest M."/>
            <person name="Roberts A."/>
            <person name="Saif S."/>
            <person name="Shea T."/>
            <person name="Sisk P."/>
            <person name="Sykes S."/>
            <person name="Wortman J."/>
            <person name="Nusbaum C."/>
            <person name="Birren B."/>
        </authorList>
    </citation>
    <scope>NUCLEOTIDE SEQUENCE [LARGE SCALE GENOMIC DNA]</scope>
    <source>
        <strain evidence="7 8">NIPH 900</strain>
    </source>
</reference>
<dbReference type="InterPro" id="IPR006118">
    <property type="entry name" value="Recombinase_CS"/>
</dbReference>
<feature type="domain" description="Resolvase/invertase-type recombinase catalytic" evidence="6">
    <location>
        <begin position="6"/>
        <end position="152"/>
    </location>
</feature>
<dbReference type="PANTHER" id="PTHR30461:SF2">
    <property type="entry name" value="SERINE RECOMBINASE PINE-RELATED"/>
    <property type="match status" value="1"/>
</dbReference>
<comment type="caution">
    <text evidence="7">The sequence shown here is derived from an EMBL/GenBank/DDBJ whole genome shotgun (WGS) entry which is preliminary data.</text>
</comment>
<dbReference type="EMBL" id="APPI01000003">
    <property type="protein sequence ID" value="ENV14684.1"/>
    <property type="molecule type" value="Genomic_DNA"/>
</dbReference>